<feature type="transmembrane region" description="Helical" evidence="16">
    <location>
        <begin position="78"/>
        <end position="96"/>
    </location>
</feature>
<dbReference type="InterPro" id="IPR000462">
    <property type="entry name" value="CDP-OH_P_trans"/>
</dbReference>
<evidence type="ECO:0000256" key="1">
    <source>
        <dbReference type="ARBA" id="ARBA00000287"/>
    </source>
</evidence>
<dbReference type="GO" id="GO:0003882">
    <property type="term" value="F:CDP-diacylglycerol-serine O-phosphatidyltransferase activity"/>
    <property type="evidence" value="ECO:0007669"/>
    <property type="project" value="UniProtKB-EC"/>
</dbReference>
<evidence type="ECO:0000256" key="14">
    <source>
        <dbReference type="ARBA" id="ARBA00032361"/>
    </source>
</evidence>
<feature type="transmembrane region" description="Helical" evidence="16">
    <location>
        <begin position="142"/>
        <end position="161"/>
    </location>
</feature>
<dbReference type="InterPro" id="IPR050324">
    <property type="entry name" value="CDP-alcohol_PTase-I"/>
</dbReference>
<comment type="caution">
    <text evidence="17">The sequence shown here is derived from an EMBL/GenBank/DDBJ whole genome shotgun (WGS) entry which is preliminary data.</text>
</comment>
<evidence type="ECO:0000313" key="18">
    <source>
        <dbReference type="Proteomes" id="UP000623215"/>
    </source>
</evidence>
<gene>
    <name evidence="17" type="primary">pssA</name>
    <name evidence="17" type="ORF">EYH55_00120</name>
</gene>
<keyword evidence="8 16" id="KW-0812">Transmembrane</keyword>
<dbReference type="GO" id="GO:0012505">
    <property type="term" value="C:endomembrane system"/>
    <property type="evidence" value="ECO:0007669"/>
    <property type="project" value="UniProtKB-SubCell"/>
</dbReference>
<evidence type="ECO:0000256" key="13">
    <source>
        <dbReference type="ARBA" id="ARBA00023264"/>
    </source>
</evidence>
<dbReference type="InterPro" id="IPR004533">
    <property type="entry name" value="CDP-diaglyc--ser_O-PTrfase"/>
</dbReference>
<dbReference type="PANTHER" id="PTHR14269">
    <property type="entry name" value="CDP-DIACYLGLYCEROL--GLYCEROL-3-PHOSPHATE 3-PHOSPHATIDYLTRANSFERASE-RELATED"/>
    <property type="match status" value="1"/>
</dbReference>
<comment type="subcellular location">
    <subcellularLocation>
        <location evidence="2">Endomembrane system</location>
        <topology evidence="2">Multi-pass membrane protein</topology>
    </subcellularLocation>
</comment>
<dbReference type="PANTHER" id="PTHR14269:SF61">
    <property type="entry name" value="CDP-DIACYLGLYCEROL--SERINE O-PHOSPHATIDYLTRANSFERASE"/>
    <property type="match status" value="1"/>
</dbReference>
<keyword evidence="9 16" id="KW-1133">Transmembrane helix</keyword>
<keyword evidence="13" id="KW-1208">Phospholipid metabolism</keyword>
<reference evidence="17" key="1">
    <citation type="journal article" date="2020" name="ISME J.">
        <title>Gammaproteobacteria mediating utilization of methyl-, sulfur- and petroleum organic compounds in deep ocean hydrothermal plumes.</title>
        <authorList>
            <person name="Zhou Z."/>
            <person name="Liu Y."/>
            <person name="Pan J."/>
            <person name="Cron B.R."/>
            <person name="Toner B.M."/>
            <person name="Anantharaman K."/>
            <person name="Breier J.A."/>
            <person name="Dick G.J."/>
            <person name="Li M."/>
        </authorList>
    </citation>
    <scope>NUCLEOTIDE SEQUENCE</scope>
    <source>
        <strain evidence="17">SZUA-1534</strain>
    </source>
</reference>
<dbReference type="PROSITE" id="PS00379">
    <property type="entry name" value="CDP_ALCOHOL_P_TRANSF"/>
    <property type="match status" value="1"/>
</dbReference>
<evidence type="ECO:0000256" key="3">
    <source>
        <dbReference type="ARBA" id="ARBA00010441"/>
    </source>
</evidence>
<dbReference type="Gene3D" id="1.20.120.1760">
    <property type="match status" value="1"/>
</dbReference>
<feature type="transmembrane region" description="Helical" evidence="16">
    <location>
        <begin position="173"/>
        <end position="201"/>
    </location>
</feature>
<evidence type="ECO:0000256" key="4">
    <source>
        <dbReference type="ARBA" id="ARBA00013174"/>
    </source>
</evidence>
<keyword evidence="11 16" id="KW-0472">Membrane</keyword>
<evidence type="ECO:0000256" key="9">
    <source>
        <dbReference type="ARBA" id="ARBA00022989"/>
    </source>
</evidence>
<evidence type="ECO:0000256" key="15">
    <source>
        <dbReference type="RuleBase" id="RU003750"/>
    </source>
</evidence>
<evidence type="ECO:0000256" key="11">
    <source>
        <dbReference type="ARBA" id="ARBA00023136"/>
    </source>
</evidence>
<evidence type="ECO:0000256" key="16">
    <source>
        <dbReference type="SAM" id="Phobius"/>
    </source>
</evidence>
<comment type="similarity">
    <text evidence="3 15">Belongs to the CDP-alcohol phosphatidyltransferase class-I family.</text>
</comment>
<dbReference type="GO" id="GO:0008654">
    <property type="term" value="P:phospholipid biosynthetic process"/>
    <property type="evidence" value="ECO:0007669"/>
    <property type="project" value="UniProtKB-KW"/>
</dbReference>
<dbReference type="InterPro" id="IPR043130">
    <property type="entry name" value="CDP-OH_PTrfase_TM_dom"/>
</dbReference>
<comment type="catalytic activity">
    <reaction evidence="1">
        <text>a CDP-1,2-diacyl-sn-glycerol + L-serine = a 1,2-diacyl-sn-glycero-3-phospho-L-serine + CMP + H(+)</text>
        <dbReference type="Rhea" id="RHEA:16913"/>
        <dbReference type="ChEBI" id="CHEBI:15378"/>
        <dbReference type="ChEBI" id="CHEBI:33384"/>
        <dbReference type="ChEBI" id="CHEBI:57262"/>
        <dbReference type="ChEBI" id="CHEBI:58332"/>
        <dbReference type="ChEBI" id="CHEBI:60377"/>
        <dbReference type="EC" id="2.7.8.8"/>
    </reaction>
</comment>
<keyword evidence="10" id="KW-0443">Lipid metabolism</keyword>
<dbReference type="Pfam" id="PF01066">
    <property type="entry name" value="CDP-OH_P_transf"/>
    <property type="match status" value="1"/>
</dbReference>
<evidence type="ECO:0000256" key="2">
    <source>
        <dbReference type="ARBA" id="ARBA00004127"/>
    </source>
</evidence>
<dbReference type="AlphaFoldDB" id="A0A833EAN4"/>
<evidence type="ECO:0000256" key="5">
    <source>
        <dbReference type="ARBA" id="ARBA00017171"/>
    </source>
</evidence>
<evidence type="ECO:0000256" key="7">
    <source>
        <dbReference type="ARBA" id="ARBA00022679"/>
    </source>
</evidence>
<dbReference type="Proteomes" id="UP000623215">
    <property type="component" value="Unassembled WGS sequence"/>
</dbReference>
<dbReference type="NCBIfam" id="TIGR00473">
    <property type="entry name" value="pssA"/>
    <property type="match status" value="1"/>
</dbReference>
<evidence type="ECO:0000313" key="17">
    <source>
        <dbReference type="EMBL" id="HIQ31877.1"/>
    </source>
</evidence>
<dbReference type="InterPro" id="IPR048254">
    <property type="entry name" value="CDP_ALCOHOL_P_TRANSF_CS"/>
</dbReference>
<proteinExistence type="inferred from homology"/>
<dbReference type="EC" id="2.7.8.8" evidence="4"/>
<dbReference type="EMBL" id="DQVW01000003">
    <property type="protein sequence ID" value="HIQ31877.1"/>
    <property type="molecule type" value="Genomic_DNA"/>
</dbReference>
<keyword evidence="7 15" id="KW-0808">Transferase</keyword>
<name>A0A833EAN4_9EURY</name>
<evidence type="ECO:0000256" key="6">
    <source>
        <dbReference type="ARBA" id="ARBA00022516"/>
    </source>
</evidence>
<protein>
    <recommendedName>
        <fullName evidence="5">CDP-diacylglycerol--serine O-phosphatidyltransferase</fullName>
        <ecNumber evidence="4">2.7.8.8</ecNumber>
    </recommendedName>
    <alternativeName>
        <fullName evidence="14">Phosphatidylserine synthase</fullName>
    </alternativeName>
</protein>
<evidence type="ECO:0000256" key="12">
    <source>
        <dbReference type="ARBA" id="ARBA00023209"/>
    </source>
</evidence>
<keyword evidence="12" id="KW-0594">Phospholipid biosynthesis</keyword>
<organism evidence="17 18">
    <name type="scientific">Methanothermococcus okinawensis</name>
    <dbReference type="NCBI Taxonomy" id="155863"/>
    <lineage>
        <taxon>Archaea</taxon>
        <taxon>Methanobacteriati</taxon>
        <taxon>Methanobacteriota</taxon>
        <taxon>Methanomada group</taxon>
        <taxon>Methanococci</taxon>
        <taxon>Methanococcales</taxon>
        <taxon>Methanococcaceae</taxon>
        <taxon>Methanothermococcus</taxon>
    </lineage>
</organism>
<evidence type="ECO:0000256" key="10">
    <source>
        <dbReference type="ARBA" id="ARBA00023098"/>
    </source>
</evidence>
<feature type="transmembrane region" description="Helical" evidence="16">
    <location>
        <begin position="7"/>
        <end position="28"/>
    </location>
</feature>
<keyword evidence="6" id="KW-0444">Lipid biosynthesis</keyword>
<evidence type="ECO:0000256" key="8">
    <source>
        <dbReference type="ARBA" id="ARBA00022692"/>
    </source>
</evidence>
<dbReference type="GO" id="GO:0016020">
    <property type="term" value="C:membrane"/>
    <property type="evidence" value="ECO:0007669"/>
    <property type="project" value="InterPro"/>
</dbReference>
<sequence length="216" mass="23957">MVKIWEIITISDYLTLVNIVLGMLALILQDFRCVYLAVVFDGLDGYIARRTNTVTEFGAQLDSICDIVSFGVAPAYLLYHYFGGTWSLIASIIYLLSGALRLARFNVLNVRDFIGLPIPAGALLLSTSCEMFLKLDLPRGDMIISILGVLTGFLMISEIVYPKYLGRWPLIPFGVSLALSLFNIPEGLFLCALGYTLYGLFRGILHAFPLRQKGSK</sequence>
<accession>A0A833EAN4</accession>